<name>A0A7D5W170_PSEPU</name>
<gene>
    <name evidence="1" type="ORF">H0H12_13140</name>
</gene>
<dbReference type="Proteomes" id="UP000510934">
    <property type="component" value="Chromosome"/>
</dbReference>
<dbReference type="PROSITE" id="PS51257">
    <property type="entry name" value="PROKAR_LIPOPROTEIN"/>
    <property type="match status" value="1"/>
</dbReference>
<evidence type="ECO:0008006" key="3">
    <source>
        <dbReference type="Google" id="ProtNLM"/>
    </source>
</evidence>
<dbReference type="AlphaFoldDB" id="A0A7D5W170"/>
<accession>A0A7D5W170</accession>
<sequence length="149" mass="16119">MNRFLFPVMAIALIGCSTPSSTRSNFPQPVPINRYAIPSDVVQWAQAMVARNLKDPDSAKFRDAFYASTDPRGEGRDKAKDSICIEVNGKNSYGAYSGFRWALIAVESETVLLGGETAAVANRFCSIAVPGPATAQQAETKKMAPVMQQ</sequence>
<evidence type="ECO:0000313" key="1">
    <source>
        <dbReference type="EMBL" id="QLJ16812.1"/>
    </source>
</evidence>
<reference evidence="1 2" key="1">
    <citation type="journal article" date="2009" name="Mikrobiologiia">
        <title>[Phenanthren biodegradation and interaction of Pseudomonas putida BS3701 and Burkholderia sp.BS3702 in plant rhizosphere].</title>
        <authorList>
            <person name="Ovchinnikova A.A."/>
            <person name="Vetrova A.A."/>
            <person name="Filonov A.E."/>
            <person name="Boronin A.M."/>
        </authorList>
    </citation>
    <scope>NUCLEOTIDE SEQUENCE [LARGE SCALE GENOMIC DNA]</scope>
    <source>
        <strain evidence="1 2">BS3701</strain>
    </source>
</reference>
<protein>
    <recommendedName>
        <fullName evidence="3">Lipoprotein</fullName>
    </recommendedName>
</protein>
<proteinExistence type="predicted"/>
<organism evidence="1 2">
    <name type="scientific">Pseudomonas putida</name>
    <name type="common">Arthrobacter siderocapsulatus</name>
    <dbReference type="NCBI Taxonomy" id="303"/>
    <lineage>
        <taxon>Bacteria</taxon>
        <taxon>Pseudomonadati</taxon>
        <taxon>Pseudomonadota</taxon>
        <taxon>Gammaproteobacteria</taxon>
        <taxon>Pseudomonadales</taxon>
        <taxon>Pseudomonadaceae</taxon>
        <taxon>Pseudomonas</taxon>
    </lineage>
</organism>
<dbReference type="RefSeq" id="WP_180689954.1">
    <property type="nucleotide sequence ID" value="NZ_CP059052.1"/>
</dbReference>
<dbReference type="EMBL" id="CP059052">
    <property type="protein sequence ID" value="QLJ16812.1"/>
    <property type="molecule type" value="Genomic_DNA"/>
</dbReference>
<evidence type="ECO:0000313" key="2">
    <source>
        <dbReference type="Proteomes" id="UP000510934"/>
    </source>
</evidence>